<evidence type="ECO:0000313" key="8">
    <source>
        <dbReference type="Proteomes" id="UP001190700"/>
    </source>
</evidence>
<evidence type="ECO:0000256" key="4">
    <source>
        <dbReference type="ARBA" id="ARBA00024953"/>
    </source>
</evidence>
<dbReference type="Proteomes" id="UP001190700">
    <property type="component" value="Unassembled WGS sequence"/>
</dbReference>
<evidence type="ECO:0000256" key="3">
    <source>
        <dbReference type="ARBA" id="ARBA00023242"/>
    </source>
</evidence>
<dbReference type="Gene3D" id="3.60.20.10">
    <property type="entry name" value="Glutamine Phosphoribosylpyrophosphate, subunit 1, domain 1"/>
    <property type="match status" value="1"/>
</dbReference>
<dbReference type="InterPro" id="IPR029055">
    <property type="entry name" value="Ntn_hydrolases_N"/>
</dbReference>
<keyword evidence="8" id="KW-1185">Reference proteome</keyword>
<dbReference type="InterPro" id="IPR001353">
    <property type="entry name" value="Proteasome_sua/b"/>
</dbReference>
<evidence type="ECO:0000256" key="2">
    <source>
        <dbReference type="ARBA" id="ARBA00022942"/>
    </source>
</evidence>
<keyword evidence="1 5" id="KW-0963">Cytoplasm</keyword>
<dbReference type="PROSITE" id="PS00854">
    <property type="entry name" value="PROTEASOME_BETA_1"/>
    <property type="match status" value="1"/>
</dbReference>
<keyword evidence="2 5" id="KW-0647">Proteasome</keyword>
<evidence type="ECO:0000313" key="7">
    <source>
        <dbReference type="EMBL" id="KAK3264716.1"/>
    </source>
</evidence>
<keyword evidence="6" id="KW-1133">Transmembrane helix</keyword>
<reference evidence="7 8" key="1">
    <citation type="journal article" date="2015" name="Genome Biol. Evol.">
        <title>Comparative Genomics of a Bacterivorous Green Alga Reveals Evolutionary Causalities and Consequences of Phago-Mixotrophic Mode of Nutrition.</title>
        <authorList>
            <person name="Burns J.A."/>
            <person name="Paasch A."/>
            <person name="Narechania A."/>
            <person name="Kim E."/>
        </authorList>
    </citation>
    <scope>NUCLEOTIDE SEQUENCE [LARGE SCALE GENOMIC DNA]</scope>
    <source>
        <strain evidence="7 8">PLY_AMNH</strain>
    </source>
</reference>
<keyword evidence="6" id="KW-0812">Transmembrane</keyword>
<evidence type="ECO:0000256" key="6">
    <source>
        <dbReference type="SAM" id="Phobius"/>
    </source>
</evidence>
<dbReference type="GO" id="GO:0005737">
    <property type="term" value="C:cytoplasm"/>
    <property type="evidence" value="ECO:0007669"/>
    <property type="project" value="UniProtKB-SubCell"/>
</dbReference>
<dbReference type="CDD" id="cd03758">
    <property type="entry name" value="proteasome_beta_type_2"/>
    <property type="match status" value="1"/>
</dbReference>
<keyword evidence="6" id="KW-0472">Membrane</keyword>
<dbReference type="GO" id="GO:0005839">
    <property type="term" value="C:proteasome core complex"/>
    <property type="evidence" value="ECO:0007669"/>
    <property type="project" value="InterPro"/>
</dbReference>
<sequence length="242" mass="26508">MIDDAGVHVILTSIHNSPLALFCITFFTTGNFVLFLRFNYLGSTMDCLFGISGDGFVVIGADTSANQSIVRMKTGEDKICELDQYKLMGAVGDGGDRVQFTEFVKANLSLYAFRNGVPLSTHAAANYTRGELATALRKGPYNCNLLVAGIDDGQPSLYFLDYLATLHKMNCAAHGYCAMFMNSLFDKHWVPGMSVEEVMKLVDLGIAEVRARLVVAPPNFLIKIVDKDGVRVLAERKTATEN</sequence>
<dbReference type="EMBL" id="LGRX02014393">
    <property type="protein sequence ID" value="KAK3264716.1"/>
    <property type="molecule type" value="Genomic_DNA"/>
</dbReference>
<organism evidence="7 8">
    <name type="scientific">Cymbomonas tetramitiformis</name>
    <dbReference type="NCBI Taxonomy" id="36881"/>
    <lineage>
        <taxon>Eukaryota</taxon>
        <taxon>Viridiplantae</taxon>
        <taxon>Chlorophyta</taxon>
        <taxon>Pyramimonadophyceae</taxon>
        <taxon>Pyramimonadales</taxon>
        <taxon>Pyramimonadaceae</taxon>
        <taxon>Cymbomonas</taxon>
    </lineage>
</organism>
<dbReference type="GO" id="GO:0010498">
    <property type="term" value="P:proteasomal protein catabolic process"/>
    <property type="evidence" value="ECO:0007669"/>
    <property type="project" value="InterPro"/>
</dbReference>
<proteinExistence type="inferred from homology"/>
<comment type="similarity">
    <text evidence="5">Belongs to the peptidase T1B family.</text>
</comment>
<name>A0AAE0FRH5_9CHLO</name>
<keyword evidence="3 5" id="KW-0539">Nucleus</keyword>
<feature type="transmembrane region" description="Helical" evidence="6">
    <location>
        <begin position="19"/>
        <end position="36"/>
    </location>
</feature>
<comment type="caution">
    <text evidence="7">The sequence shown here is derived from an EMBL/GenBank/DDBJ whole genome shotgun (WGS) entry which is preliminary data.</text>
</comment>
<comment type="subunit">
    <text evidence="5">Component of the proteasome complex.</text>
</comment>
<evidence type="ECO:0000256" key="5">
    <source>
        <dbReference type="RuleBase" id="RU004203"/>
    </source>
</evidence>
<gene>
    <name evidence="7" type="ORF">CYMTET_26561</name>
</gene>
<dbReference type="FunFam" id="3.60.20.10:FF:000008">
    <property type="entry name" value="Proteasome subunit beta type-4"/>
    <property type="match status" value="1"/>
</dbReference>
<dbReference type="GO" id="GO:0005634">
    <property type="term" value="C:nucleus"/>
    <property type="evidence" value="ECO:0007669"/>
    <property type="project" value="UniProtKB-SubCell"/>
</dbReference>
<comment type="function">
    <text evidence="5">Component of the proteasome, a multicatalytic proteinase complex which is characterized by its ability to cleave peptides with Arg, Phe, Tyr, Leu, and Glu adjacent to the leaving group at neutral or slightly basic pH. The proteasome has an ATP-dependent proteolytic activity.</text>
</comment>
<protein>
    <recommendedName>
        <fullName evidence="5">Proteasome subunit beta</fullName>
    </recommendedName>
</protein>
<accession>A0AAE0FRH5</accession>
<dbReference type="Pfam" id="PF00227">
    <property type="entry name" value="Proteasome"/>
    <property type="match status" value="1"/>
</dbReference>
<comment type="function">
    <text evidence="4">Non-catalytic component of the proteasome, a multicatalytic proteinase complex which is characterized by its ability to cleave peptides with Arg, Phe, Tyr, Leu, and Glu adjacent to the leaving group at neutral or slightly basic pH. The proteasome has an ATP-dependent proteolytic activity.</text>
</comment>
<comment type="subcellular location">
    <subcellularLocation>
        <location evidence="5">Cytoplasm</location>
    </subcellularLocation>
    <subcellularLocation>
        <location evidence="5">Nucleus</location>
    </subcellularLocation>
</comment>
<evidence type="ECO:0000256" key="1">
    <source>
        <dbReference type="ARBA" id="ARBA00022490"/>
    </source>
</evidence>
<dbReference type="SUPFAM" id="SSF56235">
    <property type="entry name" value="N-terminal nucleophile aminohydrolases (Ntn hydrolases)"/>
    <property type="match status" value="1"/>
</dbReference>
<dbReference type="PANTHER" id="PTHR32194">
    <property type="entry name" value="METALLOPROTEASE TLDD"/>
    <property type="match status" value="1"/>
</dbReference>
<dbReference type="InterPro" id="IPR035206">
    <property type="entry name" value="Proteasome_beta2"/>
</dbReference>
<dbReference type="AlphaFoldDB" id="A0AAE0FRH5"/>
<dbReference type="PROSITE" id="PS51476">
    <property type="entry name" value="PROTEASOME_BETA_2"/>
    <property type="match status" value="1"/>
</dbReference>
<dbReference type="PANTHER" id="PTHR32194:SF2">
    <property type="entry name" value="PROTEASOME SUBUNIT BETA TYPE-1"/>
    <property type="match status" value="1"/>
</dbReference>
<dbReference type="InterPro" id="IPR023333">
    <property type="entry name" value="Proteasome_suB-type"/>
</dbReference>
<dbReference type="InterPro" id="IPR016050">
    <property type="entry name" value="Proteasome_bsu_CS"/>
</dbReference>